<dbReference type="InterPro" id="IPR044822">
    <property type="entry name" value="Myb_DNA-bind_4"/>
</dbReference>
<evidence type="ECO:0000256" key="1">
    <source>
        <dbReference type="SAM" id="MobiDB-lite"/>
    </source>
</evidence>
<feature type="compositionally biased region" description="Basic and acidic residues" evidence="1">
    <location>
        <begin position="331"/>
        <end position="344"/>
    </location>
</feature>
<feature type="domain" description="Myb-like" evidence="2">
    <location>
        <begin position="90"/>
        <end position="148"/>
    </location>
</feature>
<evidence type="ECO:0000313" key="3">
    <source>
        <dbReference type="WBParaSite" id="MCU_008029-RA"/>
    </source>
</evidence>
<dbReference type="WBParaSite" id="MCU_008029-RA">
    <property type="protein sequence ID" value="MCU_008029-RA"/>
    <property type="gene ID" value="MCU_008029"/>
</dbReference>
<protein>
    <submittedName>
        <fullName evidence="3">Myb-like domain-containing protein</fullName>
    </submittedName>
</protein>
<dbReference type="Gene3D" id="1.10.10.60">
    <property type="entry name" value="Homeodomain-like"/>
    <property type="match status" value="1"/>
</dbReference>
<feature type="region of interest" description="Disordered" evidence="1">
    <location>
        <begin position="1"/>
        <end position="89"/>
    </location>
</feature>
<dbReference type="Pfam" id="PF13837">
    <property type="entry name" value="Myb_DNA-bind_4"/>
    <property type="match status" value="1"/>
</dbReference>
<name>A0A5K3FFU7_MESCO</name>
<feature type="region of interest" description="Disordered" evidence="1">
    <location>
        <begin position="326"/>
        <end position="351"/>
    </location>
</feature>
<reference evidence="3" key="1">
    <citation type="submission" date="2019-11" db="UniProtKB">
        <authorList>
            <consortium name="WormBaseParasite"/>
        </authorList>
    </citation>
    <scope>IDENTIFICATION</scope>
</reference>
<evidence type="ECO:0000259" key="2">
    <source>
        <dbReference type="PROSITE" id="PS50090"/>
    </source>
</evidence>
<dbReference type="AlphaFoldDB" id="A0A5K3FFU7"/>
<accession>A0A5K3FFU7</accession>
<dbReference type="PROSITE" id="PS50090">
    <property type="entry name" value="MYB_LIKE"/>
    <property type="match status" value="1"/>
</dbReference>
<feature type="compositionally biased region" description="Basic and acidic residues" evidence="1">
    <location>
        <begin position="27"/>
        <end position="41"/>
    </location>
</feature>
<feature type="compositionally biased region" description="Basic and acidic residues" evidence="1">
    <location>
        <begin position="1"/>
        <end position="10"/>
    </location>
</feature>
<sequence length="643" mass="69785">MDEYPCKSSEKSSPSFPEDADDDEEPMAEHLTEYNRSESQECHPSTESPLEQMPADVTMTADDEDDEMEGLKPISASMDSPKPNADLGDKKVHWTTRHVQLLLDRVEEHLHEFNVQKKHKAVWQAIGAEMEPYGFTTEHCYNKWKNLRRDVRLLVNNPMKVVRNASILRQVARLILVIYPNVDATTMQVCDRSGIKSTPVTPGGPGCTTKSNTSNAHFSGLNSPHCKLGTANLSCLNNALYGSSGGMDVHSTPNTVEKSFGGVTKSGAVPGTALFVNSLANGEKPQAGFADRLQPEPDSTAPLPFPFNPAAAALLLQSQLFSDLVKQQQQRHQDEGIKSQDQAHDLSATQNGTSNSISILQQALSNPPTSDFSALPSLTANLLTSLVGLTSQVVESGCQNTAGSASALFPNLPPNLVERFSSNSGEIAGIVERLQAEEAVHFRLTDMISHLAEELRAAGQRRQATLNQLLGLVKGHVRTPTATTDSVLFRRRAQKPPPSLFFYSKYCSSSKVVCAYCHLPVTGHSVRSASPIPPFPRLPPSLFFQPANLPSPSDAQGPSWPTTAVHISEHLNKSHPTIFDHQLSFDSRVRIFTLFSTGECQSPSSSAPTAAATDTAPLSTCTPPTQSCFSCAHHSWGESNLPF</sequence>
<organism evidence="3">
    <name type="scientific">Mesocestoides corti</name>
    <name type="common">Flatworm</name>
    <dbReference type="NCBI Taxonomy" id="53468"/>
    <lineage>
        <taxon>Eukaryota</taxon>
        <taxon>Metazoa</taxon>
        <taxon>Spiralia</taxon>
        <taxon>Lophotrochozoa</taxon>
        <taxon>Platyhelminthes</taxon>
        <taxon>Cestoda</taxon>
        <taxon>Eucestoda</taxon>
        <taxon>Cyclophyllidea</taxon>
        <taxon>Mesocestoididae</taxon>
        <taxon>Mesocestoides</taxon>
    </lineage>
</organism>
<dbReference type="InterPro" id="IPR001005">
    <property type="entry name" value="SANT/Myb"/>
</dbReference>
<proteinExistence type="predicted"/>